<dbReference type="PANTHER" id="PTHR47424">
    <property type="entry name" value="REGULATORY PROTEIN GAL4"/>
    <property type="match status" value="1"/>
</dbReference>
<dbReference type="AlphaFoldDB" id="A0A317SBS8"/>
<keyword evidence="1" id="KW-0805">Transcription regulation</keyword>
<evidence type="ECO:0000256" key="1">
    <source>
        <dbReference type="ARBA" id="ARBA00023015"/>
    </source>
</evidence>
<dbReference type="GO" id="GO:0000435">
    <property type="term" value="P:positive regulation of transcription from RNA polymerase II promoter by galactose"/>
    <property type="evidence" value="ECO:0007669"/>
    <property type="project" value="TreeGrafter"/>
</dbReference>
<evidence type="ECO:0000259" key="5">
    <source>
        <dbReference type="Pfam" id="PF04082"/>
    </source>
</evidence>
<dbReference type="GO" id="GO:0000981">
    <property type="term" value="F:DNA-binding transcription factor activity, RNA polymerase II-specific"/>
    <property type="evidence" value="ECO:0007669"/>
    <property type="project" value="TreeGrafter"/>
</dbReference>
<dbReference type="STRING" id="42249.A0A317SBS8"/>
<keyword evidence="4" id="KW-0539">Nucleus</keyword>
<feature type="non-terminal residue" evidence="6">
    <location>
        <position position="148"/>
    </location>
</feature>
<dbReference type="CDD" id="cd12148">
    <property type="entry name" value="fungal_TF_MHR"/>
    <property type="match status" value="1"/>
</dbReference>
<dbReference type="GO" id="GO:0008270">
    <property type="term" value="F:zinc ion binding"/>
    <property type="evidence" value="ECO:0007669"/>
    <property type="project" value="InterPro"/>
</dbReference>
<sequence length="148" mass="17212">VDSYFYLYHPSYPLIHEKTFRSRCAVFSEVRSAPQWKFLYYMVLAMGAFCSYAGSPDEDQGLDLQIWNTVRKELSTIGILESGTLEQIQTLALMGQFLQKRDRPNTGYNMMGVAIRMALGLGLHRDFTEKTPLTANTLSREMRRRIWW</sequence>
<dbReference type="GO" id="GO:0006351">
    <property type="term" value="P:DNA-templated transcription"/>
    <property type="evidence" value="ECO:0007669"/>
    <property type="project" value="InterPro"/>
</dbReference>
<evidence type="ECO:0000313" key="7">
    <source>
        <dbReference type="Proteomes" id="UP000246991"/>
    </source>
</evidence>
<name>A0A317SBS8_9PEZI</name>
<dbReference type="Proteomes" id="UP000246991">
    <property type="component" value="Unassembled WGS sequence"/>
</dbReference>
<dbReference type="GO" id="GO:0000978">
    <property type="term" value="F:RNA polymerase II cis-regulatory region sequence-specific DNA binding"/>
    <property type="evidence" value="ECO:0007669"/>
    <property type="project" value="TreeGrafter"/>
</dbReference>
<evidence type="ECO:0000256" key="2">
    <source>
        <dbReference type="ARBA" id="ARBA00023125"/>
    </source>
</evidence>
<dbReference type="EMBL" id="PYWC01000127">
    <property type="protein sequence ID" value="PWW71953.1"/>
    <property type="molecule type" value="Genomic_DNA"/>
</dbReference>
<dbReference type="PANTHER" id="PTHR47424:SF3">
    <property type="entry name" value="REGULATORY PROTEIN GAL4"/>
    <property type="match status" value="1"/>
</dbReference>
<protein>
    <recommendedName>
        <fullName evidence="5">Xylanolytic transcriptional activator regulatory domain-containing protein</fullName>
    </recommendedName>
</protein>
<accession>A0A317SBS8</accession>
<dbReference type="GO" id="GO:0005634">
    <property type="term" value="C:nucleus"/>
    <property type="evidence" value="ECO:0007669"/>
    <property type="project" value="TreeGrafter"/>
</dbReference>
<dbReference type="OrthoDB" id="2283488at2759"/>
<evidence type="ECO:0000313" key="6">
    <source>
        <dbReference type="EMBL" id="PWW71953.1"/>
    </source>
</evidence>
<feature type="non-terminal residue" evidence="6">
    <location>
        <position position="1"/>
    </location>
</feature>
<dbReference type="Pfam" id="PF04082">
    <property type="entry name" value="Fungal_trans"/>
    <property type="match status" value="1"/>
</dbReference>
<evidence type="ECO:0000256" key="3">
    <source>
        <dbReference type="ARBA" id="ARBA00023163"/>
    </source>
</evidence>
<proteinExistence type="predicted"/>
<comment type="caution">
    <text evidence="6">The sequence shown here is derived from an EMBL/GenBank/DDBJ whole genome shotgun (WGS) entry which is preliminary data.</text>
</comment>
<evidence type="ECO:0000256" key="4">
    <source>
        <dbReference type="ARBA" id="ARBA00023242"/>
    </source>
</evidence>
<keyword evidence="3" id="KW-0804">Transcription</keyword>
<dbReference type="InterPro" id="IPR007219">
    <property type="entry name" value="XnlR_reg_dom"/>
</dbReference>
<reference evidence="6 7" key="1">
    <citation type="submission" date="2018-03" db="EMBL/GenBank/DDBJ databases">
        <title>Genomes of Pezizomycetes fungi and the evolution of truffles.</title>
        <authorList>
            <person name="Murat C."/>
            <person name="Payen T."/>
            <person name="Noel B."/>
            <person name="Kuo A."/>
            <person name="Martin F.M."/>
        </authorList>
    </citation>
    <scope>NUCLEOTIDE SEQUENCE [LARGE SCALE GENOMIC DNA]</scope>
    <source>
        <strain evidence="6">091103-1</strain>
    </source>
</reference>
<feature type="domain" description="Xylanolytic transcriptional activator regulatory" evidence="5">
    <location>
        <begin position="2"/>
        <end position="148"/>
    </location>
</feature>
<keyword evidence="7" id="KW-1185">Reference proteome</keyword>
<organism evidence="6 7">
    <name type="scientific">Tuber magnatum</name>
    <name type="common">white Piedmont truffle</name>
    <dbReference type="NCBI Taxonomy" id="42249"/>
    <lineage>
        <taxon>Eukaryota</taxon>
        <taxon>Fungi</taxon>
        <taxon>Dikarya</taxon>
        <taxon>Ascomycota</taxon>
        <taxon>Pezizomycotina</taxon>
        <taxon>Pezizomycetes</taxon>
        <taxon>Pezizales</taxon>
        <taxon>Tuberaceae</taxon>
        <taxon>Tuber</taxon>
    </lineage>
</organism>
<gene>
    <name evidence="6" type="ORF">C7212DRAFT_71008</name>
</gene>
<keyword evidence="2" id="KW-0238">DNA-binding</keyword>
<dbReference type="InterPro" id="IPR051127">
    <property type="entry name" value="Fungal_SecMet_Regulators"/>
</dbReference>